<reference evidence="3 5" key="1">
    <citation type="submission" date="2019-06" db="EMBL/GenBank/DDBJ databases">
        <title>WGS assembly of Gossypium darwinii.</title>
        <authorList>
            <person name="Chen Z.J."/>
            <person name="Sreedasyam A."/>
            <person name="Ando A."/>
            <person name="Song Q."/>
            <person name="De L."/>
            <person name="Hulse-Kemp A."/>
            <person name="Ding M."/>
            <person name="Ye W."/>
            <person name="Kirkbride R."/>
            <person name="Jenkins J."/>
            <person name="Plott C."/>
            <person name="Lovell J."/>
            <person name="Lin Y.-M."/>
            <person name="Vaughn R."/>
            <person name="Liu B."/>
            <person name="Li W."/>
            <person name="Simpson S."/>
            <person name="Scheffler B."/>
            <person name="Saski C."/>
            <person name="Grover C."/>
            <person name="Hu G."/>
            <person name="Conover J."/>
            <person name="Carlson J."/>
            <person name="Shu S."/>
            <person name="Boston L."/>
            <person name="Williams M."/>
            <person name="Peterson D."/>
            <person name="Mcgee K."/>
            <person name="Jones D."/>
            <person name="Wendel J."/>
            <person name="Stelly D."/>
            <person name="Grimwood J."/>
            <person name="Schmutz J."/>
        </authorList>
    </citation>
    <scope>NUCLEOTIDE SEQUENCE [LARGE SCALE GENOMIC DNA]</scope>
    <source>
        <strain evidence="3">1808015.09</strain>
    </source>
</reference>
<evidence type="ECO:0000313" key="4">
    <source>
        <dbReference type="EMBL" id="TYH17109.1"/>
    </source>
</evidence>
<dbReference type="Proteomes" id="UP000323506">
    <property type="component" value="Chromosome A05"/>
</dbReference>
<dbReference type="Proteomes" id="UP000323506">
    <property type="component" value="Chromosome D05"/>
</dbReference>
<feature type="signal peptide" evidence="2">
    <location>
        <begin position="1"/>
        <end position="22"/>
    </location>
</feature>
<evidence type="ECO:0000256" key="1">
    <source>
        <dbReference type="SAM" id="MobiDB-lite"/>
    </source>
</evidence>
<sequence length="71" mass="8168">MSIFRCLMCLTLILLLSAASESRLLIEKTNVKQSIEAWRQYLNKEAEKNGYQQPERTSPGGPDPHHHFINN</sequence>
<feature type="region of interest" description="Disordered" evidence="1">
    <location>
        <begin position="46"/>
        <end position="71"/>
    </location>
</feature>
<gene>
    <name evidence="4" type="ORF">ES288_A05G167600v1</name>
    <name evidence="3" type="ORF">ES288_D05G174200v1</name>
</gene>
<name>A0A5D2CJ35_GOSDA</name>
<dbReference type="EMBL" id="CM017705">
    <property type="protein sequence ID" value="TYG68698.1"/>
    <property type="molecule type" value="Genomic_DNA"/>
</dbReference>
<proteinExistence type="predicted"/>
<evidence type="ECO:0000313" key="5">
    <source>
        <dbReference type="Proteomes" id="UP000323506"/>
    </source>
</evidence>
<dbReference type="AlphaFoldDB" id="A0A5D2CJ35"/>
<keyword evidence="2" id="KW-0732">Signal</keyword>
<protein>
    <submittedName>
        <fullName evidence="3">Uncharacterized protein</fullName>
    </submittedName>
</protein>
<organism evidence="3 5">
    <name type="scientific">Gossypium darwinii</name>
    <name type="common">Darwin's cotton</name>
    <name type="synonym">Gossypium barbadense var. darwinii</name>
    <dbReference type="NCBI Taxonomy" id="34276"/>
    <lineage>
        <taxon>Eukaryota</taxon>
        <taxon>Viridiplantae</taxon>
        <taxon>Streptophyta</taxon>
        <taxon>Embryophyta</taxon>
        <taxon>Tracheophyta</taxon>
        <taxon>Spermatophyta</taxon>
        <taxon>Magnoliopsida</taxon>
        <taxon>eudicotyledons</taxon>
        <taxon>Gunneridae</taxon>
        <taxon>Pentapetalae</taxon>
        <taxon>rosids</taxon>
        <taxon>malvids</taxon>
        <taxon>Malvales</taxon>
        <taxon>Malvaceae</taxon>
        <taxon>Malvoideae</taxon>
        <taxon>Gossypium</taxon>
    </lineage>
</organism>
<dbReference type="EMBL" id="CM017692">
    <property type="protein sequence ID" value="TYH17109.1"/>
    <property type="molecule type" value="Genomic_DNA"/>
</dbReference>
<feature type="chain" id="PRO_5044619638" evidence="2">
    <location>
        <begin position="23"/>
        <end position="71"/>
    </location>
</feature>
<evidence type="ECO:0000256" key="2">
    <source>
        <dbReference type="SAM" id="SignalP"/>
    </source>
</evidence>
<keyword evidence="5" id="KW-1185">Reference proteome</keyword>
<accession>A0A5D2CJ35</accession>
<evidence type="ECO:0000313" key="3">
    <source>
        <dbReference type="EMBL" id="TYG68698.1"/>
    </source>
</evidence>